<evidence type="ECO:0000313" key="1">
    <source>
        <dbReference type="EMBL" id="WPX97058.1"/>
    </source>
</evidence>
<dbReference type="InterPro" id="IPR036866">
    <property type="entry name" value="RibonucZ/Hydroxyglut_hydro"/>
</dbReference>
<dbReference type="Gene3D" id="3.60.15.10">
    <property type="entry name" value="Ribonuclease Z/Hydroxyacylglutathione hydrolase-like"/>
    <property type="match status" value="1"/>
</dbReference>
<evidence type="ECO:0000313" key="2">
    <source>
        <dbReference type="Proteomes" id="UP001327219"/>
    </source>
</evidence>
<gene>
    <name evidence="1" type="ORF">Bandiella_01199</name>
</gene>
<dbReference type="Proteomes" id="UP001327219">
    <property type="component" value="Chromosome"/>
</dbReference>
<name>A0ABZ0ULN9_9RICK</name>
<reference evidence="1 2" key="1">
    <citation type="submission" date="2022-11" db="EMBL/GenBank/DDBJ databases">
        <title>Host association and intracellularity evolved multiple times independently in the Rickettsiales.</title>
        <authorList>
            <person name="Castelli M."/>
            <person name="Nardi T."/>
            <person name="Gammuto L."/>
            <person name="Bellinzona G."/>
            <person name="Sabaneyeva E."/>
            <person name="Potekhin A."/>
            <person name="Serra V."/>
            <person name="Petroni G."/>
            <person name="Sassera D."/>
        </authorList>
    </citation>
    <scope>NUCLEOTIDE SEQUENCE [LARGE SCALE GENOMIC DNA]</scope>
    <source>
        <strain evidence="1 2">NDG2</strain>
    </source>
</reference>
<organism evidence="1 2">
    <name type="scientific">Candidatus Bandiella euplotis</name>
    <dbReference type="NCBI Taxonomy" id="1664265"/>
    <lineage>
        <taxon>Bacteria</taxon>
        <taxon>Pseudomonadati</taxon>
        <taxon>Pseudomonadota</taxon>
        <taxon>Alphaproteobacteria</taxon>
        <taxon>Rickettsiales</taxon>
        <taxon>Candidatus Midichloriaceae</taxon>
        <taxon>Candidatus Bandiella</taxon>
    </lineage>
</organism>
<keyword evidence="2" id="KW-1185">Reference proteome</keyword>
<protein>
    <submittedName>
        <fullName evidence="1">Metallo-hydrolase N-terminal domain protein</fullName>
    </submittedName>
</protein>
<accession>A0ABZ0ULN9</accession>
<proteinExistence type="predicted"/>
<sequence>MLNMKNSLHSLKLGNQKNFYHFVKWRLTRKEPKWPKIIKEPNQYDIPPNTVDGDSFRVSMVGHSTLLIQTHGLNILTDPIWSDRARAPSS</sequence>
<dbReference type="EMBL" id="CP110820">
    <property type="protein sequence ID" value="WPX97058.1"/>
    <property type="molecule type" value="Genomic_DNA"/>
</dbReference>